<organism evidence="2 3">
    <name type="scientific">Aureibacter tunicatorum</name>
    <dbReference type="NCBI Taxonomy" id="866807"/>
    <lineage>
        <taxon>Bacteria</taxon>
        <taxon>Pseudomonadati</taxon>
        <taxon>Bacteroidota</taxon>
        <taxon>Cytophagia</taxon>
        <taxon>Cytophagales</taxon>
        <taxon>Persicobacteraceae</taxon>
        <taxon>Aureibacter</taxon>
    </lineage>
</organism>
<dbReference type="Gene3D" id="3.40.50.360">
    <property type="match status" value="1"/>
</dbReference>
<proteinExistence type="predicted"/>
<evidence type="ECO:0000313" key="3">
    <source>
        <dbReference type="Proteomes" id="UP001185092"/>
    </source>
</evidence>
<dbReference type="GO" id="GO:0016491">
    <property type="term" value="F:oxidoreductase activity"/>
    <property type="evidence" value="ECO:0007669"/>
    <property type="project" value="InterPro"/>
</dbReference>
<dbReference type="EMBL" id="JAVDQD010000002">
    <property type="protein sequence ID" value="MDR6239309.1"/>
    <property type="molecule type" value="Genomic_DNA"/>
</dbReference>
<evidence type="ECO:0000259" key="1">
    <source>
        <dbReference type="Pfam" id="PF03358"/>
    </source>
</evidence>
<accession>A0AAE3XNT8</accession>
<name>A0AAE3XNT8_9BACT</name>
<keyword evidence="3" id="KW-1185">Reference proteome</keyword>
<dbReference type="InterPro" id="IPR050712">
    <property type="entry name" value="NAD(P)H-dep_reductase"/>
</dbReference>
<dbReference type="GO" id="GO:0010181">
    <property type="term" value="F:FMN binding"/>
    <property type="evidence" value="ECO:0007669"/>
    <property type="project" value="TreeGrafter"/>
</dbReference>
<gene>
    <name evidence="2" type="ORF">HNQ88_002346</name>
</gene>
<evidence type="ECO:0000313" key="2">
    <source>
        <dbReference type="EMBL" id="MDR6239309.1"/>
    </source>
</evidence>
<feature type="domain" description="NADPH-dependent FMN reductase-like" evidence="1">
    <location>
        <begin position="3"/>
        <end position="144"/>
    </location>
</feature>
<sequence>MKKIIAFGATNSKESINKSLAAFTANQLENIAFEILDLNDFEMPIYSIDKENEEGIHPLALAFKEKISSADGIIISFAEHNGIFTSAYKNIYDWISRIDQNVWENKPMMLMATSPGQRGGKSVLDFAVNMYSYMNQNTITRFSLPSFHQNFDPEKGITEESLRNQHKEQLNQFESAILSQKEEIKTVM</sequence>
<dbReference type="GO" id="GO:0005829">
    <property type="term" value="C:cytosol"/>
    <property type="evidence" value="ECO:0007669"/>
    <property type="project" value="TreeGrafter"/>
</dbReference>
<dbReference type="RefSeq" id="WP_309938923.1">
    <property type="nucleotide sequence ID" value="NZ_AP025305.1"/>
</dbReference>
<dbReference type="Proteomes" id="UP001185092">
    <property type="component" value="Unassembled WGS sequence"/>
</dbReference>
<protein>
    <submittedName>
        <fullName evidence="2">NAD(P)H-dependent FMN reductase</fullName>
    </submittedName>
</protein>
<dbReference type="PANTHER" id="PTHR30543">
    <property type="entry name" value="CHROMATE REDUCTASE"/>
    <property type="match status" value="1"/>
</dbReference>
<dbReference type="InterPro" id="IPR005025">
    <property type="entry name" value="FMN_Rdtase-like_dom"/>
</dbReference>
<dbReference type="AlphaFoldDB" id="A0AAE3XNT8"/>
<reference evidence="2" key="1">
    <citation type="submission" date="2023-07" db="EMBL/GenBank/DDBJ databases">
        <title>Genomic Encyclopedia of Type Strains, Phase IV (KMG-IV): sequencing the most valuable type-strain genomes for metagenomic binning, comparative biology and taxonomic classification.</title>
        <authorList>
            <person name="Goeker M."/>
        </authorList>
    </citation>
    <scope>NUCLEOTIDE SEQUENCE</scope>
    <source>
        <strain evidence="2">DSM 26174</strain>
    </source>
</reference>
<dbReference type="Pfam" id="PF03358">
    <property type="entry name" value="FMN_red"/>
    <property type="match status" value="1"/>
</dbReference>
<dbReference type="SUPFAM" id="SSF52218">
    <property type="entry name" value="Flavoproteins"/>
    <property type="match status" value="1"/>
</dbReference>
<dbReference type="InterPro" id="IPR029039">
    <property type="entry name" value="Flavoprotein-like_sf"/>
</dbReference>
<dbReference type="PANTHER" id="PTHR30543:SF21">
    <property type="entry name" value="NAD(P)H-DEPENDENT FMN REDUCTASE LOT6"/>
    <property type="match status" value="1"/>
</dbReference>
<comment type="caution">
    <text evidence="2">The sequence shown here is derived from an EMBL/GenBank/DDBJ whole genome shotgun (WGS) entry which is preliminary data.</text>
</comment>